<proteinExistence type="predicted"/>
<keyword evidence="1" id="KW-0732">Signal</keyword>
<sequence>MGAVLLLRVTALCSVISSLFGRNLLLKSSPAEVVGAVFKPMWLHYCVNAQTTTIFVHIDGVDYSRWYWRKPLLVSTAVLSSFNKHFFDRSYFASKS</sequence>
<name>A0A016WZQ0_9BILA</name>
<protein>
    <recommendedName>
        <fullName evidence="4">Secreted protein</fullName>
    </recommendedName>
</protein>
<evidence type="ECO:0000256" key="1">
    <source>
        <dbReference type="SAM" id="SignalP"/>
    </source>
</evidence>
<evidence type="ECO:0000313" key="3">
    <source>
        <dbReference type="Proteomes" id="UP000024635"/>
    </source>
</evidence>
<keyword evidence="3" id="KW-1185">Reference proteome</keyword>
<evidence type="ECO:0000313" key="2">
    <source>
        <dbReference type="EMBL" id="EYC44747.1"/>
    </source>
</evidence>
<feature type="chain" id="PRO_5001492205" description="Secreted protein" evidence="1">
    <location>
        <begin position="22"/>
        <end position="96"/>
    </location>
</feature>
<reference evidence="3" key="1">
    <citation type="journal article" date="2015" name="Nat. Genet.">
        <title>The genome and transcriptome of the zoonotic hookworm Ancylostoma ceylanicum identify infection-specific gene families.</title>
        <authorList>
            <person name="Schwarz E.M."/>
            <person name="Hu Y."/>
            <person name="Antoshechkin I."/>
            <person name="Miller M.M."/>
            <person name="Sternberg P.W."/>
            <person name="Aroian R.V."/>
        </authorList>
    </citation>
    <scope>NUCLEOTIDE SEQUENCE</scope>
    <source>
        <strain evidence="3">HY135</strain>
    </source>
</reference>
<dbReference type="AlphaFoldDB" id="A0A016WZQ0"/>
<evidence type="ECO:0008006" key="4">
    <source>
        <dbReference type="Google" id="ProtNLM"/>
    </source>
</evidence>
<dbReference type="EMBL" id="JARK01000051">
    <property type="protein sequence ID" value="EYC44747.1"/>
    <property type="molecule type" value="Genomic_DNA"/>
</dbReference>
<dbReference type="Proteomes" id="UP000024635">
    <property type="component" value="Unassembled WGS sequence"/>
</dbReference>
<accession>A0A016WZQ0</accession>
<gene>
    <name evidence="2" type="primary">Acey_s0451.g1689</name>
    <name evidence="2" type="ORF">Y032_0451g1689</name>
</gene>
<comment type="caution">
    <text evidence="2">The sequence shown here is derived from an EMBL/GenBank/DDBJ whole genome shotgun (WGS) entry which is preliminary data.</text>
</comment>
<organism evidence="2 3">
    <name type="scientific">Ancylostoma ceylanicum</name>
    <dbReference type="NCBI Taxonomy" id="53326"/>
    <lineage>
        <taxon>Eukaryota</taxon>
        <taxon>Metazoa</taxon>
        <taxon>Ecdysozoa</taxon>
        <taxon>Nematoda</taxon>
        <taxon>Chromadorea</taxon>
        <taxon>Rhabditida</taxon>
        <taxon>Rhabditina</taxon>
        <taxon>Rhabditomorpha</taxon>
        <taxon>Strongyloidea</taxon>
        <taxon>Ancylostomatidae</taxon>
        <taxon>Ancylostomatinae</taxon>
        <taxon>Ancylostoma</taxon>
    </lineage>
</organism>
<feature type="signal peptide" evidence="1">
    <location>
        <begin position="1"/>
        <end position="21"/>
    </location>
</feature>